<dbReference type="AlphaFoldDB" id="A0A8H7NRI7"/>
<reference evidence="1" key="1">
    <citation type="submission" date="2020-11" db="EMBL/GenBank/DDBJ databases">
        <authorList>
            <person name="Koelle M."/>
            <person name="Horta M.A.C."/>
            <person name="Nowrousian M."/>
            <person name="Ohm R.A."/>
            <person name="Benz P."/>
            <person name="Pilgard A."/>
        </authorList>
    </citation>
    <scope>NUCLEOTIDE SEQUENCE</scope>
    <source>
        <strain evidence="1">FPRL280</strain>
    </source>
</reference>
<dbReference type="EMBL" id="JADOXO010001240">
    <property type="protein sequence ID" value="KAF9796984.1"/>
    <property type="molecule type" value="Genomic_DNA"/>
</dbReference>
<evidence type="ECO:0000313" key="1">
    <source>
        <dbReference type="EMBL" id="KAF9796984.1"/>
    </source>
</evidence>
<reference evidence="1" key="2">
    <citation type="journal article" name="Front. Microbiol.">
        <title>Degradative Capacity of Two Strains of Rhodonia placenta: From Phenotype to Genotype.</title>
        <authorList>
            <person name="Kolle M."/>
            <person name="Horta M.A.C."/>
            <person name="Nowrousian M."/>
            <person name="Ohm R.A."/>
            <person name="Benz J.P."/>
            <person name="Pilgard A."/>
        </authorList>
    </citation>
    <scope>NUCLEOTIDE SEQUENCE</scope>
    <source>
        <strain evidence="1">FPRL280</strain>
    </source>
</reference>
<comment type="caution">
    <text evidence="1">The sequence shown here is derived from an EMBL/GenBank/DDBJ whole genome shotgun (WGS) entry which is preliminary data.</text>
</comment>
<gene>
    <name evidence="1" type="ORF">IEO21_10920</name>
</gene>
<proteinExistence type="predicted"/>
<evidence type="ECO:0000313" key="2">
    <source>
        <dbReference type="Proteomes" id="UP000639403"/>
    </source>
</evidence>
<sequence>MIATLPDARKADLLEQLESFCHVSPSGRRRALRDFQALAGTLNWAFNVFPLLKPALSNVYSKTAGKTDPHALIYINQAVRVDLAWAARHIATSTGVHFFGQEEWTAADLRFSQLNEEIAYVDASGVGLGLFFPWLNLGYYCERSGSAPLETIFFFEGLATCAVIHTAATHLRRRGAAGPKRVAVFTDNSNTVGIFNSLRATPGYNTLLKSAVDVRLHFDIDVRVHHISGSDNRVADAISRRQFAAALALVPGLRILPFTPPRDALGAPAL</sequence>
<dbReference type="InterPro" id="IPR052055">
    <property type="entry name" value="Hepadnavirus_pol/RT"/>
</dbReference>
<dbReference type="PANTHER" id="PTHR33050">
    <property type="entry name" value="REVERSE TRANSCRIPTASE DOMAIN-CONTAINING PROTEIN"/>
    <property type="match status" value="1"/>
</dbReference>
<dbReference type="Proteomes" id="UP000639403">
    <property type="component" value="Unassembled WGS sequence"/>
</dbReference>
<accession>A0A8H7NRI7</accession>
<dbReference type="PANTHER" id="PTHR33050:SF7">
    <property type="entry name" value="RIBONUCLEASE H"/>
    <property type="match status" value="1"/>
</dbReference>
<protein>
    <submittedName>
        <fullName evidence="1">Uncharacterized protein</fullName>
    </submittedName>
</protein>
<organism evidence="1 2">
    <name type="scientific">Rhodonia placenta</name>
    <dbReference type="NCBI Taxonomy" id="104341"/>
    <lineage>
        <taxon>Eukaryota</taxon>
        <taxon>Fungi</taxon>
        <taxon>Dikarya</taxon>
        <taxon>Basidiomycota</taxon>
        <taxon>Agaricomycotina</taxon>
        <taxon>Agaricomycetes</taxon>
        <taxon>Polyporales</taxon>
        <taxon>Adustoporiaceae</taxon>
        <taxon>Rhodonia</taxon>
    </lineage>
</organism>
<name>A0A8H7NRI7_9APHY</name>